<keyword evidence="4" id="KW-0378">Hydrolase</keyword>
<dbReference type="GO" id="GO:0004252">
    <property type="term" value="F:serine-type endopeptidase activity"/>
    <property type="evidence" value="ECO:0007669"/>
    <property type="project" value="InterPro"/>
</dbReference>
<evidence type="ECO:0000256" key="3">
    <source>
        <dbReference type="ARBA" id="ARBA00022692"/>
    </source>
</evidence>
<dbReference type="PANTHER" id="PTHR43731:SF14">
    <property type="entry name" value="PRESENILIN-ASSOCIATED RHOMBOID-LIKE PROTEIN, MITOCHONDRIAL"/>
    <property type="match status" value="1"/>
</dbReference>
<sequence>MTVTLTLIAITGFISFIALYVNPKIMDLGMLRPYRTVREGTWYEIITSGFLHAGIGHLLVNMFVLFFFGVVIEQTLGIYHYLALYFSGLAFSAIPSLVRHRENPNYATLGASGAVESILFGYIFLYPTEKIIIILLPIPIPAWIFGIMFLLYSVFESKREGGNVNHEAHIAGAIWGILYLIFFIPNSVDHILTLFGLI</sequence>
<comment type="similarity">
    <text evidence="2">Belongs to the peptidase S54 family.</text>
</comment>
<feature type="transmembrane region" description="Helical" evidence="7">
    <location>
        <begin position="131"/>
        <end position="155"/>
    </location>
</feature>
<reference evidence="9 10" key="1">
    <citation type="submission" date="2017-11" db="EMBL/GenBank/DDBJ databases">
        <title>Rhodohalobacter 15182 sp. nov., isolated from a salt lake.</title>
        <authorList>
            <person name="Han S."/>
        </authorList>
    </citation>
    <scope>NUCLEOTIDE SEQUENCE [LARGE SCALE GENOMIC DNA]</scope>
    <source>
        <strain evidence="9 10">15182</strain>
    </source>
</reference>
<feature type="domain" description="Peptidase S54 rhomboid" evidence="8">
    <location>
        <begin position="40"/>
        <end position="184"/>
    </location>
</feature>
<evidence type="ECO:0000256" key="4">
    <source>
        <dbReference type="ARBA" id="ARBA00022801"/>
    </source>
</evidence>
<feature type="transmembrane region" description="Helical" evidence="7">
    <location>
        <begin position="78"/>
        <end position="98"/>
    </location>
</feature>
<evidence type="ECO:0000313" key="9">
    <source>
        <dbReference type="EMBL" id="PKD45298.1"/>
    </source>
</evidence>
<dbReference type="AlphaFoldDB" id="A0A2N0VM75"/>
<dbReference type="Proteomes" id="UP000233398">
    <property type="component" value="Unassembled WGS sequence"/>
</dbReference>
<dbReference type="InterPro" id="IPR035952">
    <property type="entry name" value="Rhomboid-like_sf"/>
</dbReference>
<feature type="transmembrane region" description="Helical" evidence="7">
    <location>
        <begin position="105"/>
        <end position="125"/>
    </location>
</feature>
<keyword evidence="10" id="KW-1185">Reference proteome</keyword>
<dbReference type="InterPro" id="IPR050925">
    <property type="entry name" value="Rhomboid_protease_S54"/>
</dbReference>
<dbReference type="InterPro" id="IPR022764">
    <property type="entry name" value="Peptidase_S54_rhomboid_dom"/>
</dbReference>
<feature type="transmembrane region" description="Helical" evidence="7">
    <location>
        <begin position="42"/>
        <end position="72"/>
    </location>
</feature>
<comment type="subcellular location">
    <subcellularLocation>
        <location evidence="1">Membrane</location>
        <topology evidence="1">Multi-pass membrane protein</topology>
    </subcellularLocation>
</comment>
<dbReference type="Pfam" id="PF01694">
    <property type="entry name" value="Rhomboid"/>
    <property type="match status" value="1"/>
</dbReference>
<dbReference type="SUPFAM" id="SSF144091">
    <property type="entry name" value="Rhomboid-like"/>
    <property type="match status" value="1"/>
</dbReference>
<evidence type="ECO:0000256" key="1">
    <source>
        <dbReference type="ARBA" id="ARBA00004141"/>
    </source>
</evidence>
<evidence type="ECO:0000256" key="5">
    <source>
        <dbReference type="ARBA" id="ARBA00022989"/>
    </source>
</evidence>
<organism evidence="9 10">
    <name type="scientific">Rhodohalobacter barkolensis</name>
    <dbReference type="NCBI Taxonomy" id="2053187"/>
    <lineage>
        <taxon>Bacteria</taxon>
        <taxon>Pseudomonadati</taxon>
        <taxon>Balneolota</taxon>
        <taxon>Balneolia</taxon>
        <taxon>Balneolales</taxon>
        <taxon>Balneolaceae</taxon>
        <taxon>Rhodohalobacter</taxon>
    </lineage>
</organism>
<dbReference type="RefSeq" id="WP_101072870.1">
    <property type="nucleotide sequence ID" value="NZ_PISP01000001.1"/>
</dbReference>
<comment type="caution">
    <text evidence="9">The sequence shown here is derived from an EMBL/GenBank/DDBJ whole genome shotgun (WGS) entry which is preliminary data.</text>
</comment>
<proteinExistence type="inferred from homology"/>
<evidence type="ECO:0000256" key="6">
    <source>
        <dbReference type="ARBA" id="ARBA00023136"/>
    </source>
</evidence>
<dbReference type="Gene3D" id="1.20.1540.10">
    <property type="entry name" value="Rhomboid-like"/>
    <property type="match status" value="1"/>
</dbReference>
<evidence type="ECO:0000259" key="8">
    <source>
        <dbReference type="Pfam" id="PF01694"/>
    </source>
</evidence>
<dbReference type="PANTHER" id="PTHR43731">
    <property type="entry name" value="RHOMBOID PROTEASE"/>
    <property type="match status" value="1"/>
</dbReference>
<evidence type="ECO:0000313" key="10">
    <source>
        <dbReference type="Proteomes" id="UP000233398"/>
    </source>
</evidence>
<keyword evidence="3 7" id="KW-0812">Transmembrane</keyword>
<dbReference type="GO" id="GO:0016020">
    <property type="term" value="C:membrane"/>
    <property type="evidence" value="ECO:0007669"/>
    <property type="project" value="UniProtKB-SubCell"/>
</dbReference>
<gene>
    <name evidence="9" type="ORF">CWD77_07610</name>
</gene>
<protein>
    <submittedName>
        <fullName evidence="9">Rhomboid family intramembrane serine protease</fullName>
    </submittedName>
</protein>
<name>A0A2N0VM75_9BACT</name>
<evidence type="ECO:0000256" key="7">
    <source>
        <dbReference type="SAM" id="Phobius"/>
    </source>
</evidence>
<dbReference type="GO" id="GO:0006508">
    <property type="term" value="P:proteolysis"/>
    <property type="evidence" value="ECO:0007669"/>
    <property type="project" value="UniProtKB-KW"/>
</dbReference>
<accession>A0A2N0VM75</accession>
<evidence type="ECO:0000256" key="2">
    <source>
        <dbReference type="ARBA" id="ARBA00009045"/>
    </source>
</evidence>
<feature type="transmembrane region" description="Helical" evidence="7">
    <location>
        <begin position="6"/>
        <end position="22"/>
    </location>
</feature>
<dbReference type="OrthoDB" id="9813074at2"/>
<keyword evidence="6 7" id="KW-0472">Membrane</keyword>
<keyword evidence="5 7" id="KW-1133">Transmembrane helix</keyword>
<dbReference type="EMBL" id="PISP01000001">
    <property type="protein sequence ID" value="PKD45298.1"/>
    <property type="molecule type" value="Genomic_DNA"/>
</dbReference>
<keyword evidence="9" id="KW-0645">Protease</keyword>